<name>A0A7W9U7J2_9BURK</name>
<proteinExistence type="predicted"/>
<sequence length="199" mass="22312">MVEKSGHGLLRVDSGLPQPPLDFQLGHLLCWLEWPGSARSSHLERPSMRPNFYEVAGLWERDGSLRDIYVQGTEAVHWDRFDQLLSRYKCSYIFDGAAAPFPGSHSALGNREGLHGLSILLDGPVEICCHFFIAQQLELDISPEEIAGPQAHDEVLSFVENLAGALELSADITPENAEQMPFLTYVPQSRTWRIHDDCK</sequence>
<dbReference type="Proteomes" id="UP000540787">
    <property type="component" value="Unassembled WGS sequence"/>
</dbReference>
<protein>
    <submittedName>
        <fullName evidence="1">Uncharacterized protein</fullName>
    </submittedName>
</protein>
<dbReference type="RefSeq" id="WP_183549825.1">
    <property type="nucleotide sequence ID" value="NZ_JACHBX010000001.1"/>
</dbReference>
<evidence type="ECO:0000313" key="1">
    <source>
        <dbReference type="EMBL" id="MBB6132104.1"/>
    </source>
</evidence>
<reference evidence="1 2" key="1">
    <citation type="submission" date="2020-08" db="EMBL/GenBank/DDBJ databases">
        <title>The Agave Microbiome: Exploring the role of microbial communities in plant adaptations to desert environments.</title>
        <authorList>
            <person name="Partida-Martinez L.P."/>
        </authorList>
    </citation>
    <scope>NUCLEOTIDE SEQUENCE [LARGE SCALE GENOMIC DNA]</scope>
    <source>
        <strain evidence="1 2">AT3.2</strain>
    </source>
</reference>
<dbReference type="EMBL" id="JACHBX010000001">
    <property type="protein sequence ID" value="MBB6132104.1"/>
    <property type="molecule type" value="Genomic_DNA"/>
</dbReference>
<comment type="caution">
    <text evidence="1">The sequence shown here is derived from an EMBL/GenBank/DDBJ whole genome shotgun (WGS) entry which is preliminary data.</text>
</comment>
<keyword evidence="2" id="KW-1185">Reference proteome</keyword>
<dbReference type="AlphaFoldDB" id="A0A7W9U7J2"/>
<evidence type="ECO:0000313" key="2">
    <source>
        <dbReference type="Proteomes" id="UP000540787"/>
    </source>
</evidence>
<organism evidence="1 2">
    <name type="scientific">Massilia aurea</name>
    <dbReference type="NCBI Taxonomy" id="373040"/>
    <lineage>
        <taxon>Bacteria</taxon>
        <taxon>Pseudomonadati</taxon>
        <taxon>Pseudomonadota</taxon>
        <taxon>Betaproteobacteria</taxon>
        <taxon>Burkholderiales</taxon>
        <taxon>Oxalobacteraceae</taxon>
        <taxon>Telluria group</taxon>
        <taxon>Massilia</taxon>
    </lineage>
</organism>
<accession>A0A7W9U7J2</accession>
<gene>
    <name evidence="1" type="ORF">HD842_000215</name>
</gene>